<evidence type="ECO:0000256" key="3">
    <source>
        <dbReference type="ARBA" id="ARBA00022769"/>
    </source>
</evidence>
<comment type="caution">
    <text evidence="7">The sequence shown here is derived from an EMBL/GenBank/DDBJ whole genome shotgun (WGS) entry which is preliminary data.</text>
</comment>
<dbReference type="Proteomes" id="UP000776700">
    <property type="component" value="Unassembled WGS sequence"/>
</dbReference>
<dbReference type="GO" id="GO:0004518">
    <property type="term" value="F:nuclease activity"/>
    <property type="evidence" value="ECO:0007669"/>
    <property type="project" value="UniProtKB-KW"/>
</dbReference>
<protein>
    <submittedName>
        <fullName evidence="7">GIY-YIG nuclease family protein</fullName>
    </submittedName>
</protein>
<dbReference type="AlphaFoldDB" id="A0A921MZ76"/>
<dbReference type="GO" id="GO:0006289">
    <property type="term" value="P:nucleotide-excision repair"/>
    <property type="evidence" value="ECO:0007669"/>
    <property type="project" value="InterPro"/>
</dbReference>
<gene>
    <name evidence="7" type="ORF">K8V90_02745</name>
</gene>
<dbReference type="SUPFAM" id="SSF46600">
    <property type="entry name" value="C-terminal UvrC-binding domain of UvrB"/>
    <property type="match status" value="1"/>
</dbReference>
<dbReference type="PANTHER" id="PTHR30562">
    <property type="entry name" value="UVRC/OXIDOREDUCTASE"/>
    <property type="match status" value="1"/>
</dbReference>
<evidence type="ECO:0000256" key="1">
    <source>
        <dbReference type="ARBA" id="ARBA00022490"/>
    </source>
</evidence>
<evidence type="ECO:0000313" key="7">
    <source>
        <dbReference type="EMBL" id="HJG96002.1"/>
    </source>
</evidence>
<dbReference type="InterPro" id="IPR000305">
    <property type="entry name" value="GIY-YIG_endonuc"/>
</dbReference>
<reference evidence="7" key="1">
    <citation type="journal article" date="2021" name="PeerJ">
        <title>Extensive microbial diversity within the chicken gut microbiome revealed by metagenomics and culture.</title>
        <authorList>
            <person name="Gilroy R."/>
            <person name="Ravi A."/>
            <person name="Getino M."/>
            <person name="Pursley I."/>
            <person name="Horton D.L."/>
            <person name="Alikhan N.F."/>
            <person name="Baker D."/>
            <person name="Gharbi K."/>
            <person name="Hall N."/>
            <person name="Watson M."/>
            <person name="Adriaenssens E.M."/>
            <person name="Foster-Nyarko E."/>
            <person name="Jarju S."/>
            <person name="Secka A."/>
            <person name="Antonio M."/>
            <person name="Oren A."/>
            <person name="Chaudhuri R.R."/>
            <person name="La Ragione R."/>
            <person name="Hildebrand F."/>
            <person name="Pallen M.J."/>
        </authorList>
    </citation>
    <scope>NUCLEOTIDE SEQUENCE</scope>
    <source>
        <strain evidence="7">1277</strain>
    </source>
</reference>
<accession>A0A921MZ76</accession>
<evidence type="ECO:0000259" key="6">
    <source>
        <dbReference type="PROSITE" id="PS50164"/>
    </source>
</evidence>
<evidence type="ECO:0000256" key="4">
    <source>
        <dbReference type="ARBA" id="ARBA00022881"/>
    </source>
</evidence>
<keyword evidence="5" id="KW-0234">DNA repair</keyword>
<proteinExistence type="predicted"/>
<keyword evidence="4" id="KW-0267">Excision nuclease</keyword>
<dbReference type="PANTHER" id="PTHR30562:SF1">
    <property type="entry name" value="UVRABC SYSTEM PROTEIN C"/>
    <property type="match status" value="1"/>
</dbReference>
<evidence type="ECO:0000313" key="8">
    <source>
        <dbReference type="Proteomes" id="UP000776700"/>
    </source>
</evidence>
<dbReference type="SMART" id="SM00465">
    <property type="entry name" value="GIYc"/>
    <property type="match status" value="1"/>
</dbReference>
<dbReference type="FunFam" id="3.40.1440.10:FF:000001">
    <property type="entry name" value="UvrABC system protein C"/>
    <property type="match status" value="1"/>
</dbReference>
<feature type="domain" description="GIY-YIG" evidence="6">
    <location>
        <begin position="12"/>
        <end position="91"/>
    </location>
</feature>
<dbReference type="InterPro" id="IPR050066">
    <property type="entry name" value="UvrABC_protein_C"/>
</dbReference>
<dbReference type="InterPro" id="IPR036876">
    <property type="entry name" value="UVR_dom_sf"/>
</dbReference>
<evidence type="ECO:0000256" key="5">
    <source>
        <dbReference type="ARBA" id="ARBA00023204"/>
    </source>
</evidence>
<dbReference type="GO" id="GO:0009380">
    <property type="term" value="C:excinuclease repair complex"/>
    <property type="evidence" value="ECO:0007669"/>
    <property type="project" value="TreeGrafter"/>
</dbReference>
<dbReference type="Pfam" id="PF01541">
    <property type="entry name" value="GIY-YIG"/>
    <property type="match status" value="1"/>
</dbReference>
<name>A0A921MZ76_9FIRM</name>
<sequence>MDLKEKIDNLPKTPGIYMMKDKYGDIIYVGKSKKLKERVKSYFTNSKNHSKKVKRMVKNIEDLDVILTDTELDALLLECEMIKKIRPMYNQLMKNHENYSYIKINKNINYPYIEVSKEIEDDSLYLGPYTMDKKLDEIVNIISREYKIRTCKIMNKCIKYDLNKCVGPCREIISRKDYNVIIDKIINDLNNSNENLINILNKKMQDEISKLNFEKANDINHDISLLKSLSYKQNIINNANENKLILAWINLDNENIKIYIIKGAKLLKSEIIKIENFKLNDLIYKIKENILKDNEDIDEEVVDKYYIDFANIVYSYIKNNKDINYKYIQ</sequence>
<dbReference type="InterPro" id="IPR047296">
    <property type="entry name" value="GIY-YIG_UvrC_Cho"/>
</dbReference>
<reference evidence="7" key="2">
    <citation type="submission" date="2021-09" db="EMBL/GenBank/DDBJ databases">
        <authorList>
            <person name="Gilroy R."/>
        </authorList>
    </citation>
    <scope>NUCLEOTIDE SEQUENCE</scope>
    <source>
        <strain evidence="7">1277</strain>
    </source>
</reference>
<organism evidence="7 8">
    <name type="scientific">Romboutsia timonensis</name>
    <dbReference type="NCBI Taxonomy" id="1776391"/>
    <lineage>
        <taxon>Bacteria</taxon>
        <taxon>Bacillati</taxon>
        <taxon>Bacillota</taxon>
        <taxon>Clostridia</taxon>
        <taxon>Peptostreptococcales</taxon>
        <taxon>Peptostreptococcaceae</taxon>
        <taxon>Romboutsia</taxon>
    </lineage>
</organism>
<dbReference type="Gene3D" id="3.40.1440.10">
    <property type="entry name" value="GIY-YIG endonuclease"/>
    <property type="match status" value="1"/>
</dbReference>
<dbReference type="PROSITE" id="PS50164">
    <property type="entry name" value="GIY_YIG"/>
    <property type="match status" value="1"/>
</dbReference>
<dbReference type="SUPFAM" id="SSF82771">
    <property type="entry name" value="GIY-YIG endonuclease"/>
    <property type="match status" value="1"/>
</dbReference>
<keyword evidence="3" id="KW-0228">DNA excision</keyword>
<keyword evidence="2" id="KW-0227">DNA damage</keyword>
<dbReference type="CDD" id="cd10434">
    <property type="entry name" value="GIY-YIG_UvrC_Cho"/>
    <property type="match status" value="1"/>
</dbReference>
<keyword evidence="1" id="KW-0963">Cytoplasm</keyword>
<dbReference type="InterPro" id="IPR035901">
    <property type="entry name" value="GIY-YIG_endonuc_sf"/>
</dbReference>
<evidence type="ECO:0000256" key="2">
    <source>
        <dbReference type="ARBA" id="ARBA00022763"/>
    </source>
</evidence>
<dbReference type="EMBL" id="DYUB01000092">
    <property type="protein sequence ID" value="HJG96002.1"/>
    <property type="molecule type" value="Genomic_DNA"/>
</dbReference>